<evidence type="ECO:0000256" key="4">
    <source>
        <dbReference type="ARBA" id="ARBA00022729"/>
    </source>
</evidence>
<reference evidence="12 13" key="1">
    <citation type="submission" date="2023-06" db="EMBL/GenBank/DDBJ databases">
        <title>Cellulomonas sp. MW4 Whole genome sequence.</title>
        <authorList>
            <person name="Park S."/>
        </authorList>
    </citation>
    <scope>NUCLEOTIDE SEQUENCE [LARGE SCALE GENOMIC DNA]</scope>
    <source>
        <strain evidence="12 13">MW4</strain>
    </source>
</reference>
<gene>
    <name evidence="12" type="ORF">QRT04_03980</name>
</gene>
<evidence type="ECO:0000256" key="1">
    <source>
        <dbReference type="ARBA" id="ARBA00000681"/>
    </source>
</evidence>
<comment type="catalytic activity">
    <reaction evidence="1 10">
        <text>Endohydrolysis of (1-&gt;4)-beta-D-xylosidic linkages in xylans.</text>
        <dbReference type="EC" id="3.2.1.8"/>
    </reaction>
</comment>
<dbReference type="Pfam" id="PF00331">
    <property type="entry name" value="Glyco_hydro_10"/>
    <property type="match status" value="1"/>
</dbReference>
<dbReference type="SUPFAM" id="SSF51445">
    <property type="entry name" value="(Trans)glycosidases"/>
    <property type="match status" value="1"/>
</dbReference>
<dbReference type="PROSITE" id="PS00591">
    <property type="entry name" value="GH10_1"/>
    <property type="match status" value="1"/>
</dbReference>
<evidence type="ECO:0000313" key="12">
    <source>
        <dbReference type="EMBL" id="MDM7854081.1"/>
    </source>
</evidence>
<evidence type="ECO:0000259" key="11">
    <source>
        <dbReference type="PROSITE" id="PS51760"/>
    </source>
</evidence>
<dbReference type="Proteomes" id="UP001529338">
    <property type="component" value="Unassembled WGS sequence"/>
</dbReference>
<protein>
    <recommendedName>
        <fullName evidence="10">Beta-xylanase</fullName>
        <ecNumber evidence="10">3.2.1.8</ecNumber>
    </recommendedName>
</protein>
<evidence type="ECO:0000256" key="10">
    <source>
        <dbReference type="RuleBase" id="RU361174"/>
    </source>
</evidence>
<dbReference type="PRINTS" id="PR00134">
    <property type="entry name" value="GLHYDRLASE10"/>
</dbReference>
<keyword evidence="13" id="KW-1185">Reference proteome</keyword>
<evidence type="ECO:0000256" key="2">
    <source>
        <dbReference type="ARBA" id="ARBA00007495"/>
    </source>
</evidence>
<keyword evidence="3" id="KW-0858">Xylan degradation</keyword>
<keyword evidence="7 10" id="KW-0326">Glycosidase</keyword>
<dbReference type="PROSITE" id="PS51760">
    <property type="entry name" value="GH10_2"/>
    <property type="match status" value="1"/>
</dbReference>
<evidence type="ECO:0000256" key="8">
    <source>
        <dbReference type="ARBA" id="ARBA00023326"/>
    </source>
</evidence>
<evidence type="ECO:0000256" key="7">
    <source>
        <dbReference type="ARBA" id="ARBA00023295"/>
    </source>
</evidence>
<dbReference type="EC" id="3.2.1.8" evidence="10"/>
<evidence type="ECO:0000256" key="9">
    <source>
        <dbReference type="PROSITE-ProRule" id="PRU10061"/>
    </source>
</evidence>
<dbReference type="PANTHER" id="PTHR31490:SF88">
    <property type="entry name" value="BETA-XYLANASE"/>
    <property type="match status" value="1"/>
</dbReference>
<keyword evidence="4" id="KW-0732">Signal</keyword>
<sequence>MVTTAGPADGSAPRRAVRRRAPLVGATAACAALLLTALTACDGSTGPAPSSAPAAHETAPASLGALAARAGKDVGFATGPDLLAIAPLKAVVDAQATLVTPENVMKWQYTEPSQGHFDFSQGDALVAYAQAAGKKVYGHNLVWHSQLAPWVAGLDAAALRPAMENHVRQQAEHFKGKVVAWDVVNEAFDEDGTRRDDSPFQQKLGDGYIEDAFRTAHAADPNAKLCYNDYNIENIGAKSDAVYAMVKDFRSRGVPIDCVGFQSHLVLGGVPQDFVENLERFAALGVDVRITELDIRMATPASDGDLARQADDYRTVFADCLAVAACQGVTIWGVTDKYSWVPTTFPGQGAALVWDDDVQPKPAFEAIAGALRDAPPATPEG</sequence>
<evidence type="ECO:0000256" key="5">
    <source>
        <dbReference type="ARBA" id="ARBA00022801"/>
    </source>
</evidence>
<keyword evidence="8 10" id="KW-0624">Polysaccharide degradation</keyword>
<name>A0ABT7SD14_9CELL</name>
<feature type="domain" description="GH10" evidence="11">
    <location>
        <begin position="76"/>
        <end position="370"/>
    </location>
</feature>
<keyword evidence="6 10" id="KW-0119">Carbohydrate metabolism</keyword>
<dbReference type="InterPro" id="IPR017853">
    <property type="entry name" value="GH"/>
</dbReference>
<dbReference type="Gene3D" id="3.20.20.80">
    <property type="entry name" value="Glycosidases"/>
    <property type="match status" value="1"/>
</dbReference>
<evidence type="ECO:0000313" key="13">
    <source>
        <dbReference type="Proteomes" id="UP001529338"/>
    </source>
</evidence>
<dbReference type="RefSeq" id="WP_289453679.1">
    <property type="nucleotide sequence ID" value="NZ_JAUCGQ010000001.1"/>
</dbReference>
<evidence type="ECO:0000256" key="6">
    <source>
        <dbReference type="ARBA" id="ARBA00023277"/>
    </source>
</evidence>
<accession>A0ABT7SD14</accession>
<dbReference type="EMBL" id="JAUCGQ010000001">
    <property type="protein sequence ID" value="MDM7854081.1"/>
    <property type="molecule type" value="Genomic_DNA"/>
</dbReference>
<dbReference type="SMART" id="SM00633">
    <property type="entry name" value="Glyco_10"/>
    <property type="match status" value="1"/>
</dbReference>
<proteinExistence type="inferred from homology"/>
<organism evidence="12 13">
    <name type="scientific">Cellulomonas alba</name>
    <dbReference type="NCBI Taxonomy" id="3053467"/>
    <lineage>
        <taxon>Bacteria</taxon>
        <taxon>Bacillati</taxon>
        <taxon>Actinomycetota</taxon>
        <taxon>Actinomycetes</taxon>
        <taxon>Micrococcales</taxon>
        <taxon>Cellulomonadaceae</taxon>
        <taxon>Cellulomonas</taxon>
    </lineage>
</organism>
<dbReference type="PANTHER" id="PTHR31490">
    <property type="entry name" value="GLYCOSYL HYDROLASE"/>
    <property type="match status" value="1"/>
</dbReference>
<keyword evidence="5 10" id="KW-0378">Hydrolase</keyword>
<comment type="similarity">
    <text evidence="2 10">Belongs to the glycosyl hydrolase 10 (cellulase F) family.</text>
</comment>
<dbReference type="InterPro" id="IPR031158">
    <property type="entry name" value="GH10_AS"/>
</dbReference>
<dbReference type="InterPro" id="IPR044846">
    <property type="entry name" value="GH10"/>
</dbReference>
<feature type="active site" description="Nucleophile" evidence="9">
    <location>
        <position position="292"/>
    </location>
</feature>
<dbReference type="InterPro" id="IPR001000">
    <property type="entry name" value="GH10_dom"/>
</dbReference>
<comment type="caution">
    <text evidence="12">The sequence shown here is derived from an EMBL/GenBank/DDBJ whole genome shotgun (WGS) entry which is preliminary data.</text>
</comment>
<evidence type="ECO:0000256" key="3">
    <source>
        <dbReference type="ARBA" id="ARBA00022651"/>
    </source>
</evidence>